<name>A0AAD8HTI4_9APIA</name>
<reference evidence="2" key="2">
    <citation type="submission" date="2023-05" db="EMBL/GenBank/DDBJ databases">
        <authorList>
            <person name="Schelkunov M.I."/>
        </authorList>
    </citation>
    <scope>NUCLEOTIDE SEQUENCE</scope>
    <source>
        <strain evidence="2">Hsosn_3</strain>
        <tissue evidence="2">Leaf</tissue>
    </source>
</reference>
<protein>
    <submittedName>
        <fullName evidence="2">Uncharacterized protein</fullName>
    </submittedName>
</protein>
<dbReference type="AlphaFoldDB" id="A0AAD8HTI4"/>
<dbReference type="InterPro" id="IPR036962">
    <property type="entry name" value="Glyco_hydro_3_N_sf"/>
</dbReference>
<dbReference type="SUPFAM" id="SSF56112">
    <property type="entry name" value="Protein kinase-like (PK-like)"/>
    <property type="match status" value="1"/>
</dbReference>
<dbReference type="InterPro" id="IPR036881">
    <property type="entry name" value="Glyco_hydro_3_C_sf"/>
</dbReference>
<dbReference type="InterPro" id="IPR017853">
    <property type="entry name" value="GH"/>
</dbReference>
<sequence length="146" mass="16577">MTLYHDLNAYRVLFDQDGNLRLSCFGLMKNNRDGKSYNTNMAFTPPEYLRTGVDMVMVPFRYELFLDDLFHLVESGDIPMSRIDDAVERMGRIQKKPLLPLDKNAKKILVVGKHADDLGYQCGGWTATWEGTSGIITVGTYLYSIA</sequence>
<dbReference type="PANTHER" id="PTHR30620:SF33">
    <property type="entry name" value="BETA-D-GLUCAN EXOHYDROLASE-LIKE PROTEIN-RELATED"/>
    <property type="match status" value="1"/>
</dbReference>
<dbReference type="EMBL" id="JAUIZM010000008">
    <property type="protein sequence ID" value="KAK1371983.1"/>
    <property type="molecule type" value="Genomic_DNA"/>
</dbReference>
<organism evidence="2 3">
    <name type="scientific">Heracleum sosnowskyi</name>
    <dbReference type="NCBI Taxonomy" id="360622"/>
    <lineage>
        <taxon>Eukaryota</taxon>
        <taxon>Viridiplantae</taxon>
        <taxon>Streptophyta</taxon>
        <taxon>Embryophyta</taxon>
        <taxon>Tracheophyta</taxon>
        <taxon>Spermatophyta</taxon>
        <taxon>Magnoliopsida</taxon>
        <taxon>eudicotyledons</taxon>
        <taxon>Gunneridae</taxon>
        <taxon>Pentapetalae</taxon>
        <taxon>asterids</taxon>
        <taxon>campanulids</taxon>
        <taxon>Apiales</taxon>
        <taxon>Apiaceae</taxon>
        <taxon>Apioideae</taxon>
        <taxon>apioid superclade</taxon>
        <taxon>Tordylieae</taxon>
        <taxon>Tordyliinae</taxon>
        <taxon>Heracleum</taxon>
    </lineage>
</organism>
<dbReference type="GO" id="GO:0008422">
    <property type="term" value="F:beta-glucosidase activity"/>
    <property type="evidence" value="ECO:0007669"/>
    <property type="project" value="TreeGrafter"/>
</dbReference>
<evidence type="ECO:0000256" key="1">
    <source>
        <dbReference type="ARBA" id="ARBA00022801"/>
    </source>
</evidence>
<keyword evidence="1" id="KW-0378">Hydrolase</keyword>
<dbReference type="InterPro" id="IPR051915">
    <property type="entry name" value="Cellulose_Degrad_GH3"/>
</dbReference>
<dbReference type="Gene3D" id="3.40.50.1700">
    <property type="entry name" value="Glycoside hydrolase family 3 C-terminal domain"/>
    <property type="match status" value="1"/>
</dbReference>
<dbReference type="GO" id="GO:0009251">
    <property type="term" value="P:glucan catabolic process"/>
    <property type="evidence" value="ECO:0007669"/>
    <property type="project" value="TreeGrafter"/>
</dbReference>
<evidence type="ECO:0000313" key="3">
    <source>
        <dbReference type="Proteomes" id="UP001237642"/>
    </source>
</evidence>
<dbReference type="PANTHER" id="PTHR30620">
    <property type="entry name" value="PERIPLASMIC BETA-GLUCOSIDASE-RELATED"/>
    <property type="match status" value="1"/>
</dbReference>
<evidence type="ECO:0000313" key="2">
    <source>
        <dbReference type="EMBL" id="KAK1371983.1"/>
    </source>
</evidence>
<dbReference type="SUPFAM" id="SSF51445">
    <property type="entry name" value="(Trans)glycosidases"/>
    <property type="match status" value="1"/>
</dbReference>
<comment type="caution">
    <text evidence="2">The sequence shown here is derived from an EMBL/GenBank/DDBJ whole genome shotgun (WGS) entry which is preliminary data.</text>
</comment>
<dbReference type="InterPro" id="IPR011009">
    <property type="entry name" value="Kinase-like_dom_sf"/>
</dbReference>
<keyword evidence="3" id="KW-1185">Reference proteome</keyword>
<dbReference type="Proteomes" id="UP001237642">
    <property type="component" value="Unassembled WGS sequence"/>
</dbReference>
<accession>A0AAD8HTI4</accession>
<dbReference type="SUPFAM" id="SSF52279">
    <property type="entry name" value="Beta-D-glucan exohydrolase, C-terminal domain"/>
    <property type="match status" value="1"/>
</dbReference>
<reference evidence="2" key="1">
    <citation type="submission" date="2023-02" db="EMBL/GenBank/DDBJ databases">
        <title>Genome of toxic invasive species Heracleum sosnowskyi carries increased number of genes despite the absence of recent whole-genome duplications.</title>
        <authorList>
            <person name="Schelkunov M."/>
            <person name="Shtratnikova V."/>
            <person name="Makarenko M."/>
            <person name="Klepikova A."/>
            <person name="Omelchenko D."/>
            <person name="Novikova G."/>
            <person name="Obukhova E."/>
            <person name="Bogdanov V."/>
            <person name="Penin A."/>
            <person name="Logacheva M."/>
        </authorList>
    </citation>
    <scope>NUCLEOTIDE SEQUENCE</scope>
    <source>
        <strain evidence="2">Hsosn_3</strain>
        <tissue evidence="2">Leaf</tissue>
    </source>
</reference>
<gene>
    <name evidence="2" type="ORF">POM88_038075</name>
</gene>
<dbReference type="Gene3D" id="3.20.20.300">
    <property type="entry name" value="Glycoside hydrolase, family 3, N-terminal domain"/>
    <property type="match status" value="1"/>
</dbReference>
<proteinExistence type="predicted"/>